<evidence type="ECO:0000313" key="1">
    <source>
        <dbReference type="EMBL" id="OKB68709.1"/>
    </source>
</evidence>
<organism evidence="1 2">
    <name type="scientific">Serratia marcescens</name>
    <dbReference type="NCBI Taxonomy" id="615"/>
    <lineage>
        <taxon>Bacteria</taxon>
        <taxon>Pseudomonadati</taxon>
        <taxon>Pseudomonadota</taxon>
        <taxon>Gammaproteobacteria</taxon>
        <taxon>Enterobacterales</taxon>
        <taxon>Yersiniaceae</taxon>
        <taxon>Serratia</taxon>
    </lineage>
</organism>
<accession>A0A1Q4P6H5</accession>
<comment type="caution">
    <text evidence="1">The sequence shown here is derived from an EMBL/GenBank/DDBJ whole genome shotgun (WGS) entry which is preliminary data.</text>
</comment>
<dbReference type="GO" id="GO:0003677">
    <property type="term" value="F:DNA binding"/>
    <property type="evidence" value="ECO:0007669"/>
    <property type="project" value="InterPro"/>
</dbReference>
<sequence length="234" mass="26845">MSLSPAQRHTARVQAERKLERQQALAGWDSLHLQVQAMERDIRRLRELPRTADRIAMKRDELLPRWLPTVETYLAEGEVYANPIFAWCVIWLFDVGDFDKALDWADLAIAQRQQTPDRLKRSFAAFVADTVLAWAEEEASRGESLEPYFSRTFANVRDNWRLHEEISAKWFKFAGLMLLRDDNGQPLASAVEDVATLKQADALLAQAQAFNPRGAGVKTQRQRIAARLRALEKE</sequence>
<dbReference type="OrthoDB" id="8562788at2"/>
<dbReference type="Pfam" id="PF05944">
    <property type="entry name" value="Phage_term_smal"/>
    <property type="match status" value="1"/>
</dbReference>
<dbReference type="GO" id="GO:0004519">
    <property type="term" value="F:endonuclease activity"/>
    <property type="evidence" value="ECO:0007669"/>
    <property type="project" value="InterPro"/>
</dbReference>
<dbReference type="EMBL" id="MJAO01000001">
    <property type="protein sequence ID" value="OKB68709.1"/>
    <property type="molecule type" value="Genomic_DNA"/>
</dbReference>
<dbReference type="InterPro" id="IPR010270">
    <property type="entry name" value="Phage_P2_GpM"/>
</dbReference>
<dbReference type="AlphaFoldDB" id="A0A1Q4P6H5"/>
<dbReference type="Proteomes" id="UP000185770">
    <property type="component" value="Unassembled WGS sequence"/>
</dbReference>
<name>A0A1Q4P6H5_SERMA</name>
<evidence type="ECO:0000313" key="2">
    <source>
        <dbReference type="Proteomes" id="UP000185770"/>
    </source>
</evidence>
<dbReference type="RefSeq" id="WP_073528777.1">
    <property type="nucleotide sequence ID" value="NZ_MJAO01000001.1"/>
</dbReference>
<proteinExistence type="predicted"/>
<gene>
    <name evidence="1" type="ORF">BHU62_01295</name>
</gene>
<protein>
    <submittedName>
        <fullName evidence="1">Terminase</fullName>
    </submittedName>
</protein>
<reference evidence="1 2" key="1">
    <citation type="submission" date="2016-09" db="EMBL/GenBank/DDBJ databases">
        <title>Serratia marcescens MSU-97 and epiphytic antimycotic-producing bacteria.</title>
        <authorList>
            <person name="Matilla M.A."/>
        </authorList>
    </citation>
    <scope>NUCLEOTIDE SEQUENCE [LARGE SCALE GENOMIC DNA]</scope>
    <source>
        <strain evidence="1 2">MSU-97</strain>
    </source>
</reference>